<dbReference type="Ensembl" id="ENSOCUT00000043529.1">
    <property type="protein sequence ID" value="ENSOCUP00000046695.1"/>
    <property type="gene ID" value="ENSOCUG00000017266.3"/>
</dbReference>
<protein>
    <submittedName>
        <fullName evidence="2">Family with sequence similarity 168 member B</fullName>
    </submittedName>
</protein>
<dbReference type="EMBL" id="AAGW02005421">
    <property type="status" value="NOT_ANNOTATED_CDS"/>
    <property type="molecule type" value="Genomic_DNA"/>
</dbReference>
<dbReference type="PANTHER" id="PTHR31844">
    <property type="entry name" value="MYELIN-ASSOCIATED NEURITE-OUTGROWTH INHIBITOR-RELATED"/>
    <property type="match status" value="1"/>
</dbReference>
<keyword evidence="3" id="KW-1185">Reference proteome</keyword>
<dbReference type="AlphaFoldDB" id="A0A5F9DKP8"/>
<reference evidence="2 3" key="1">
    <citation type="journal article" date="2011" name="Nature">
        <title>A high-resolution map of human evolutionary constraint using 29 mammals.</title>
        <authorList>
            <person name="Lindblad-Toh K."/>
            <person name="Garber M."/>
            <person name="Zuk O."/>
            <person name="Lin M.F."/>
            <person name="Parker B.J."/>
            <person name="Washietl S."/>
            <person name="Kheradpour P."/>
            <person name="Ernst J."/>
            <person name="Jordan G."/>
            <person name="Mauceli E."/>
            <person name="Ward L.D."/>
            <person name="Lowe C.B."/>
            <person name="Holloway A.K."/>
            <person name="Clamp M."/>
            <person name="Gnerre S."/>
            <person name="Alfoldi J."/>
            <person name="Beal K."/>
            <person name="Chang J."/>
            <person name="Clawson H."/>
            <person name="Cuff J."/>
            <person name="Di Palma F."/>
            <person name="Fitzgerald S."/>
            <person name="Flicek P."/>
            <person name="Guttman M."/>
            <person name="Hubisz M.J."/>
            <person name="Jaffe D.B."/>
            <person name="Jungreis I."/>
            <person name="Kent W.J."/>
            <person name="Kostka D."/>
            <person name="Lara M."/>
            <person name="Martins A.L."/>
            <person name="Massingham T."/>
            <person name="Moltke I."/>
            <person name="Raney B.J."/>
            <person name="Rasmussen M.D."/>
            <person name="Robinson J."/>
            <person name="Stark A."/>
            <person name="Vilella A.J."/>
            <person name="Wen J."/>
            <person name="Xie X."/>
            <person name="Zody M.C."/>
            <person name="Baldwin J."/>
            <person name="Bloom T."/>
            <person name="Chin C.W."/>
            <person name="Heiman D."/>
            <person name="Nicol R."/>
            <person name="Nusbaum C."/>
            <person name="Young S."/>
            <person name="Wilkinson J."/>
            <person name="Worley K.C."/>
            <person name="Kovar C.L."/>
            <person name="Muzny D.M."/>
            <person name="Gibbs R.A."/>
            <person name="Cree A."/>
            <person name="Dihn H.H."/>
            <person name="Fowler G."/>
            <person name="Jhangiani S."/>
            <person name="Joshi V."/>
            <person name="Lee S."/>
            <person name="Lewis L.R."/>
            <person name="Nazareth L.V."/>
            <person name="Okwuonu G."/>
            <person name="Santibanez J."/>
            <person name="Warren W.C."/>
            <person name="Mardis E.R."/>
            <person name="Weinstock G.M."/>
            <person name="Wilson R.K."/>
            <person name="Delehaunty K."/>
            <person name="Dooling D."/>
            <person name="Fronik C."/>
            <person name="Fulton L."/>
            <person name="Fulton B."/>
            <person name="Graves T."/>
            <person name="Minx P."/>
            <person name="Sodergren E."/>
            <person name="Birney E."/>
            <person name="Margulies E.H."/>
            <person name="Herrero J."/>
            <person name="Green E.D."/>
            <person name="Haussler D."/>
            <person name="Siepel A."/>
            <person name="Goldman N."/>
            <person name="Pollard K.S."/>
            <person name="Pedersen J.S."/>
            <person name="Lander E.S."/>
            <person name="Kellis M."/>
        </authorList>
    </citation>
    <scope>NUCLEOTIDE SEQUENCE [LARGE SCALE GENOMIC DNA]</scope>
    <source>
        <strain evidence="2 3">Thorbecke inbred</strain>
    </source>
</reference>
<sequence length="119" mass="12868">MWLPQGPQGLWNIPPFRYQGSALSLRLHSFLLKWEATQNVLEIMNPVYSPGSSGVPYTNAKGIGYTAGFPMGYTAAAPAYSPNMYPGANPTFQTGISSCELHSVVLLLGSWASFTQTGH</sequence>
<proteinExistence type="inferred from homology"/>
<evidence type="ECO:0000313" key="3">
    <source>
        <dbReference type="Proteomes" id="UP000001811"/>
    </source>
</evidence>
<reference evidence="2" key="2">
    <citation type="submission" date="2025-08" db="UniProtKB">
        <authorList>
            <consortium name="Ensembl"/>
        </authorList>
    </citation>
    <scope>IDENTIFICATION</scope>
    <source>
        <strain evidence="2">Thorbecke</strain>
    </source>
</reference>
<dbReference type="Bgee" id="ENSOCUG00000017266">
    <property type="expression patterns" value="Expressed in frontal cortex and 16 other cell types or tissues"/>
</dbReference>
<dbReference type="InterPro" id="IPR029247">
    <property type="entry name" value="FAM168A/MANI"/>
</dbReference>
<name>A0A5F9DKP8_RABIT</name>
<dbReference type="Pfam" id="PF14944">
    <property type="entry name" value="TCRP1"/>
    <property type="match status" value="1"/>
</dbReference>
<dbReference type="EMBL" id="AAGW02005422">
    <property type="status" value="NOT_ANNOTATED_CDS"/>
    <property type="molecule type" value="Genomic_DNA"/>
</dbReference>
<evidence type="ECO:0000313" key="2">
    <source>
        <dbReference type="Ensembl" id="ENSOCUP00000046695.1"/>
    </source>
</evidence>
<dbReference type="Proteomes" id="UP000001811">
    <property type="component" value="Chromosome 7"/>
</dbReference>
<dbReference type="GeneTree" id="ENSGT00390000005140"/>
<gene>
    <name evidence="2" type="primary">FAM168B</name>
</gene>
<accession>A0A5F9DKP8</accession>
<evidence type="ECO:0000256" key="1">
    <source>
        <dbReference type="ARBA" id="ARBA00005357"/>
    </source>
</evidence>
<organism evidence="2 3">
    <name type="scientific">Oryctolagus cuniculus</name>
    <name type="common">Rabbit</name>
    <dbReference type="NCBI Taxonomy" id="9986"/>
    <lineage>
        <taxon>Eukaryota</taxon>
        <taxon>Metazoa</taxon>
        <taxon>Chordata</taxon>
        <taxon>Craniata</taxon>
        <taxon>Vertebrata</taxon>
        <taxon>Euteleostomi</taxon>
        <taxon>Mammalia</taxon>
        <taxon>Eutheria</taxon>
        <taxon>Euarchontoglires</taxon>
        <taxon>Glires</taxon>
        <taxon>Lagomorpha</taxon>
        <taxon>Leporidae</taxon>
        <taxon>Oryctolagus</taxon>
    </lineage>
</organism>
<comment type="similarity">
    <text evidence="1">Belongs to the FAM168 family.</text>
</comment>
<reference evidence="2" key="3">
    <citation type="submission" date="2025-09" db="UniProtKB">
        <authorList>
            <consortium name="Ensembl"/>
        </authorList>
    </citation>
    <scope>IDENTIFICATION</scope>
    <source>
        <strain evidence="2">Thorbecke</strain>
    </source>
</reference>